<organism evidence="1 2">
    <name type="scientific">Salipiger profundus</name>
    <dbReference type="NCBI Taxonomy" id="1229727"/>
    <lineage>
        <taxon>Bacteria</taxon>
        <taxon>Pseudomonadati</taxon>
        <taxon>Pseudomonadota</taxon>
        <taxon>Alphaproteobacteria</taxon>
        <taxon>Rhodobacterales</taxon>
        <taxon>Roseobacteraceae</taxon>
        <taxon>Salipiger</taxon>
    </lineage>
</organism>
<sequence>MPYPDFPESLASAITGISETKLSSRKRVIRFDAGPPKVVNAASGIDGFRAFANLSEEQYEVLLALHGPHKIRLSSGETRVVSLMGENPRFPGLAPFVHTQTMRTGFSARLAVKFHLIDQGPA</sequence>
<accession>A0A1U7D0U8</accession>
<evidence type="ECO:0000313" key="2">
    <source>
        <dbReference type="Proteomes" id="UP000186559"/>
    </source>
</evidence>
<dbReference type="KEGG" id="tpro:Ga0080559_TMP927"/>
<dbReference type="RefSeq" id="WP_076622307.1">
    <property type="nucleotide sequence ID" value="NZ_BMEW01000002.1"/>
</dbReference>
<reference evidence="1 2" key="1">
    <citation type="submission" date="2016-03" db="EMBL/GenBank/DDBJ databases">
        <title>Deep-sea bacteria in the southern Pacific.</title>
        <authorList>
            <person name="Tang K."/>
        </authorList>
    </citation>
    <scope>NUCLEOTIDE SEQUENCE [LARGE SCALE GENOMIC DNA]</scope>
    <source>
        <strain evidence="1 2">JLT2016</strain>
    </source>
</reference>
<evidence type="ECO:0000313" key="1">
    <source>
        <dbReference type="EMBL" id="APX21723.1"/>
    </source>
</evidence>
<dbReference type="EMBL" id="CP014796">
    <property type="protein sequence ID" value="APX21723.1"/>
    <property type="molecule type" value="Genomic_DNA"/>
</dbReference>
<dbReference type="AlphaFoldDB" id="A0A1U7D0U8"/>
<dbReference type="Proteomes" id="UP000186559">
    <property type="component" value="Chromosome"/>
</dbReference>
<name>A0A1U7D0U8_9RHOB</name>
<gene>
    <name evidence="1" type="ORF">Ga0080559_TMP927</name>
</gene>
<keyword evidence="2" id="KW-1185">Reference proteome</keyword>
<protein>
    <submittedName>
        <fullName evidence="1">Uncharacterized protein</fullName>
    </submittedName>
</protein>
<proteinExistence type="predicted"/>